<accession>A0A9Q0KM33</accession>
<evidence type="ECO:0000313" key="4">
    <source>
        <dbReference type="Proteomes" id="UP001141806"/>
    </source>
</evidence>
<reference evidence="3" key="1">
    <citation type="journal article" date="2023" name="Plant J.">
        <title>The genome of the king protea, Protea cynaroides.</title>
        <authorList>
            <person name="Chang J."/>
            <person name="Duong T.A."/>
            <person name="Schoeman C."/>
            <person name="Ma X."/>
            <person name="Roodt D."/>
            <person name="Barker N."/>
            <person name="Li Z."/>
            <person name="Van de Peer Y."/>
            <person name="Mizrachi E."/>
        </authorList>
    </citation>
    <scope>NUCLEOTIDE SEQUENCE</scope>
    <source>
        <tissue evidence="3">Young leaves</tissue>
    </source>
</reference>
<comment type="caution">
    <text evidence="3">The sequence shown here is derived from an EMBL/GenBank/DDBJ whole genome shotgun (WGS) entry which is preliminary data.</text>
</comment>
<feature type="region of interest" description="Disordered" evidence="1">
    <location>
        <begin position="36"/>
        <end position="55"/>
    </location>
</feature>
<dbReference type="AlphaFoldDB" id="A0A9Q0KM33"/>
<evidence type="ECO:0000256" key="2">
    <source>
        <dbReference type="SAM" id="Phobius"/>
    </source>
</evidence>
<feature type="region of interest" description="Disordered" evidence="1">
    <location>
        <begin position="1"/>
        <end position="20"/>
    </location>
</feature>
<keyword evidence="2" id="KW-0812">Transmembrane</keyword>
<proteinExistence type="predicted"/>
<sequence length="196" mass="21841">MEVDDDDVSPKFADSPPPVCSLRRTVEKTARASYRLKGKAVPASSSKRSKKSSSPYINVSTTPIVSGLQFNSPVRSSLPPSLPGLFNSHGASHEGPSCPANERISSKLLKVSLFIPGFAILALFVDLFFFLFQYTNNLRDLFGIIDSLEARCARAELGRELVEDALKEEKERTKDQIGALREETWKFRQLIMVFEE</sequence>
<evidence type="ECO:0000256" key="1">
    <source>
        <dbReference type="SAM" id="MobiDB-lite"/>
    </source>
</evidence>
<dbReference type="EMBL" id="JAMYWD010000004">
    <property type="protein sequence ID" value="KAJ4972711.1"/>
    <property type="molecule type" value="Genomic_DNA"/>
</dbReference>
<keyword evidence="2" id="KW-0472">Membrane</keyword>
<protein>
    <submittedName>
        <fullName evidence="3">Uncharacterized protein</fullName>
    </submittedName>
</protein>
<feature type="transmembrane region" description="Helical" evidence="2">
    <location>
        <begin position="113"/>
        <end position="132"/>
    </location>
</feature>
<keyword evidence="4" id="KW-1185">Reference proteome</keyword>
<name>A0A9Q0KM33_9MAGN</name>
<evidence type="ECO:0000313" key="3">
    <source>
        <dbReference type="EMBL" id="KAJ4972711.1"/>
    </source>
</evidence>
<organism evidence="3 4">
    <name type="scientific">Protea cynaroides</name>
    <dbReference type="NCBI Taxonomy" id="273540"/>
    <lineage>
        <taxon>Eukaryota</taxon>
        <taxon>Viridiplantae</taxon>
        <taxon>Streptophyta</taxon>
        <taxon>Embryophyta</taxon>
        <taxon>Tracheophyta</taxon>
        <taxon>Spermatophyta</taxon>
        <taxon>Magnoliopsida</taxon>
        <taxon>Proteales</taxon>
        <taxon>Proteaceae</taxon>
        <taxon>Protea</taxon>
    </lineage>
</organism>
<gene>
    <name evidence="3" type="ORF">NE237_005885</name>
</gene>
<keyword evidence="2" id="KW-1133">Transmembrane helix</keyword>
<dbReference type="Proteomes" id="UP001141806">
    <property type="component" value="Unassembled WGS sequence"/>
</dbReference>